<feature type="repeat" description="TPR" evidence="1">
    <location>
        <begin position="111"/>
        <end position="144"/>
    </location>
</feature>
<dbReference type="AlphaFoldDB" id="A0A0F5IW59"/>
<name>A0A0F5IW59_9BACT</name>
<dbReference type="Pfam" id="PF18733">
    <property type="entry name" value="HEPN_LA2681"/>
    <property type="match status" value="1"/>
</dbReference>
<organism evidence="3 4">
    <name type="scientific">Parabacteroides gordonii MS-1 = DSM 23371</name>
    <dbReference type="NCBI Taxonomy" id="1203610"/>
    <lineage>
        <taxon>Bacteria</taxon>
        <taxon>Pseudomonadati</taxon>
        <taxon>Bacteroidota</taxon>
        <taxon>Bacteroidia</taxon>
        <taxon>Bacteroidales</taxon>
        <taxon>Tannerellaceae</taxon>
        <taxon>Parabacteroides</taxon>
    </lineage>
</organism>
<sequence>MNITPTNINTYSPNEILNNFANIFEKSRSINDLVSIKNGLNLSVDVDLQRFNDEQKSTFHYFLANGWSYVLQLKYLNSYEVPISSKEFEKQVYHLRCALQLIGKREDINVCQILTNLGCAFDHIGRFSEAQDYFNKALLINPNFGMALGNKGFGLYRYAREVFDGVHQFIFLQYARKHLLEACDKKDVYEEARSGFNSLAEHIATRYPLKDLNDFKQYDDFFHGLSTDEIDYRQWCIDNVLFLNPLNDVIAQNVVAHDILHTPTMVLKREEKPICQSMYNQMKQEFVSARFLFYEGVNTDKPHYSDRDVVLYTAFDCPVYAISIEKIKISFRVCYSIFDKIAYLMNIYLNLGIDKNRVSFRNIWHKRGNRNNPINEEMFTSQNLALQGLFWLSKDLDEGVDSPIEPEAKEIAIMRNFMEHKSFKIVEGKNICWNESPETYEIERLDFYDKAFKILKLTRSALIYLSSLIYEEESSRKPLEGLTKTIDMPIINDNSKI</sequence>
<dbReference type="Gene3D" id="1.25.40.10">
    <property type="entry name" value="Tetratricopeptide repeat domain"/>
    <property type="match status" value="1"/>
</dbReference>
<dbReference type="PROSITE" id="PS50293">
    <property type="entry name" value="TPR_REGION"/>
    <property type="match status" value="1"/>
</dbReference>
<keyword evidence="4" id="KW-1185">Reference proteome</keyword>
<dbReference type="SMART" id="SM00028">
    <property type="entry name" value="TPR"/>
    <property type="match status" value="1"/>
</dbReference>
<dbReference type="GeneID" id="69502433"/>
<dbReference type="EMBL" id="AQHW01000025">
    <property type="protein sequence ID" value="KKB49495.1"/>
    <property type="molecule type" value="Genomic_DNA"/>
</dbReference>
<reference evidence="3 4" key="1">
    <citation type="submission" date="2013-04" db="EMBL/GenBank/DDBJ databases">
        <title>The Genome Sequence of Parabacteroides gordonii DSM 23371.</title>
        <authorList>
            <consortium name="The Broad Institute Genomics Platform"/>
            <person name="Earl A."/>
            <person name="Ward D."/>
            <person name="Feldgarden M."/>
            <person name="Gevers D."/>
            <person name="Martens E."/>
            <person name="Sakamoto M."/>
            <person name="Benno Y."/>
            <person name="Suzuki N."/>
            <person name="Matsunaga N."/>
            <person name="Koshihara K."/>
            <person name="Seki M."/>
            <person name="Komiya H."/>
            <person name="Walker B."/>
            <person name="Young S."/>
            <person name="Zeng Q."/>
            <person name="Gargeya S."/>
            <person name="Fitzgerald M."/>
            <person name="Haas B."/>
            <person name="Abouelleil A."/>
            <person name="Allen A.W."/>
            <person name="Alvarado L."/>
            <person name="Arachchi H.M."/>
            <person name="Berlin A.M."/>
            <person name="Chapman S.B."/>
            <person name="Gainer-Dewar J."/>
            <person name="Goldberg J."/>
            <person name="Griggs A."/>
            <person name="Gujja S."/>
            <person name="Hansen M."/>
            <person name="Howarth C."/>
            <person name="Imamovic A."/>
            <person name="Ireland A."/>
            <person name="Larimer J."/>
            <person name="McCowan C."/>
            <person name="Murphy C."/>
            <person name="Pearson M."/>
            <person name="Poon T.W."/>
            <person name="Priest M."/>
            <person name="Roberts A."/>
            <person name="Saif S."/>
            <person name="Shea T."/>
            <person name="Sisk P."/>
            <person name="Sykes S."/>
            <person name="Wortman J."/>
            <person name="Nusbaum C."/>
            <person name="Birren B."/>
        </authorList>
    </citation>
    <scope>NUCLEOTIDE SEQUENCE [LARGE SCALE GENOMIC DNA]</scope>
    <source>
        <strain evidence="3 4">MS-1</strain>
    </source>
</reference>
<dbReference type="HOGENOM" id="CLU_540480_0_0_10"/>
<dbReference type="PATRIC" id="fig|1203610.3.peg.4647"/>
<dbReference type="RefSeq" id="WP_005868436.1">
    <property type="nucleotide sequence ID" value="NZ_AUAE01000027.1"/>
</dbReference>
<evidence type="ECO:0000313" key="3">
    <source>
        <dbReference type="EMBL" id="KKB49495.1"/>
    </source>
</evidence>
<dbReference type="Proteomes" id="UP000033035">
    <property type="component" value="Unassembled WGS sequence"/>
</dbReference>
<comment type="caution">
    <text evidence="3">The sequence shown here is derived from an EMBL/GenBank/DDBJ whole genome shotgun (WGS) entry which is preliminary data.</text>
</comment>
<dbReference type="Pfam" id="PF00515">
    <property type="entry name" value="TPR_1"/>
    <property type="match status" value="1"/>
</dbReference>
<protein>
    <recommendedName>
        <fullName evidence="2">LA2681-like HEPN domain-containing protein</fullName>
    </recommendedName>
</protein>
<dbReference type="STRING" id="1203610.HMPREF1536_04559"/>
<dbReference type="InterPro" id="IPR040826">
    <property type="entry name" value="HEPN_LA2681"/>
</dbReference>
<evidence type="ECO:0000313" key="4">
    <source>
        <dbReference type="Proteomes" id="UP000033035"/>
    </source>
</evidence>
<gene>
    <name evidence="3" type="ORF">HMPREF1536_04559</name>
</gene>
<proteinExistence type="predicted"/>
<evidence type="ECO:0000259" key="2">
    <source>
        <dbReference type="Pfam" id="PF18733"/>
    </source>
</evidence>
<dbReference type="InterPro" id="IPR019734">
    <property type="entry name" value="TPR_rpt"/>
</dbReference>
<dbReference type="PROSITE" id="PS50005">
    <property type="entry name" value="TPR"/>
    <property type="match status" value="1"/>
</dbReference>
<evidence type="ECO:0000256" key="1">
    <source>
        <dbReference type="PROSITE-ProRule" id="PRU00339"/>
    </source>
</evidence>
<feature type="domain" description="LA2681-like HEPN" evidence="2">
    <location>
        <begin position="268"/>
        <end position="472"/>
    </location>
</feature>
<dbReference type="SUPFAM" id="SSF48452">
    <property type="entry name" value="TPR-like"/>
    <property type="match status" value="1"/>
</dbReference>
<dbReference type="InterPro" id="IPR011990">
    <property type="entry name" value="TPR-like_helical_dom_sf"/>
</dbReference>
<keyword evidence="1" id="KW-0802">TPR repeat</keyword>
<accession>A0A0F5IW59</accession>